<keyword evidence="4" id="KW-1185">Reference proteome</keyword>
<evidence type="ECO:0000313" key="4">
    <source>
        <dbReference type="Proteomes" id="UP000823046"/>
    </source>
</evidence>
<reference evidence="3 4" key="1">
    <citation type="journal article" date="2020" name="bioRxiv">
        <title>Metabolic contributions of an alphaproteobacterial endosymbiont in the apicomplexan Cardiosporidium cionae.</title>
        <authorList>
            <person name="Hunter E.S."/>
            <person name="Paight C.J."/>
            <person name="Lane C.E."/>
        </authorList>
    </citation>
    <scope>NUCLEOTIDE SEQUENCE [LARGE SCALE GENOMIC DNA]</scope>
    <source>
        <strain evidence="3">ESH_2018</strain>
    </source>
</reference>
<evidence type="ECO:0000313" key="3">
    <source>
        <dbReference type="EMBL" id="KAF8821062.1"/>
    </source>
</evidence>
<dbReference type="Proteomes" id="UP000823046">
    <property type="component" value="Unassembled WGS sequence"/>
</dbReference>
<accession>A0ABQ7JAP7</accession>
<organism evidence="3 4">
    <name type="scientific">Cardiosporidium cionae</name>
    <dbReference type="NCBI Taxonomy" id="476202"/>
    <lineage>
        <taxon>Eukaryota</taxon>
        <taxon>Sar</taxon>
        <taxon>Alveolata</taxon>
        <taxon>Apicomplexa</taxon>
        <taxon>Aconoidasida</taxon>
        <taxon>Nephromycida</taxon>
        <taxon>Cardiosporidium</taxon>
    </lineage>
</organism>
<name>A0ABQ7JAP7_9APIC</name>
<dbReference type="EMBL" id="JADAQX010000243">
    <property type="protein sequence ID" value="KAF8821062.1"/>
    <property type="molecule type" value="Genomic_DNA"/>
</dbReference>
<keyword evidence="1" id="KW-0175">Coiled coil</keyword>
<feature type="compositionally biased region" description="Polar residues" evidence="2">
    <location>
        <begin position="592"/>
        <end position="613"/>
    </location>
</feature>
<comment type="caution">
    <text evidence="3">The sequence shown here is derived from an EMBL/GenBank/DDBJ whole genome shotgun (WGS) entry which is preliminary data.</text>
</comment>
<feature type="coiled-coil region" evidence="1">
    <location>
        <begin position="77"/>
        <end position="150"/>
    </location>
</feature>
<evidence type="ECO:0000256" key="2">
    <source>
        <dbReference type="SAM" id="MobiDB-lite"/>
    </source>
</evidence>
<evidence type="ECO:0000256" key="1">
    <source>
        <dbReference type="SAM" id="Coils"/>
    </source>
</evidence>
<feature type="region of interest" description="Disordered" evidence="2">
    <location>
        <begin position="587"/>
        <end position="613"/>
    </location>
</feature>
<feature type="compositionally biased region" description="Polar residues" evidence="2">
    <location>
        <begin position="1"/>
        <end position="19"/>
    </location>
</feature>
<feature type="region of interest" description="Disordered" evidence="2">
    <location>
        <begin position="1"/>
        <end position="22"/>
    </location>
</feature>
<proteinExistence type="predicted"/>
<gene>
    <name evidence="3" type="ORF">IE077_002501</name>
</gene>
<protein>
    <submittedName>
        <fullName evidence="3">Uncharacterized protein</fullName>
    </submittedName>
</protein>
<sequence>MNLMNNDSQTPSEAHNSSSHGEHYFPRDDAIYNLRPFQQYINYDVSLEWEDLQAQLGNLKQVKEFLVLKLKDRDQLVKATTRERDDLEEAFQQLQIGLRIKEDEREERYAQAVEKLSHLEEMVGISLQELRKLQAENLRMNRENSAMKDEIVLLKADVKDTADNFAMERKTTDGAIIELKREKRLLVKEVKSLRKSLACSRECLEEAVRKEEGLEASLLSAKTNQRYWLDNKSIEPSNSRLGVALSNCAVIDLSAPQILSENPLTPVIFGKVTDLRKKVDFKAPIQDNLMCDVHGQEPKIQSNYLENGNSIKMIEDSPVHLPDNSSCLHFVKNDIAPNCEFARIAVPKQTISNVSSEIAETTDLKPNSNAGSIDGTEIDEVHLLIENDNAYVKPTMAWSTSEKHPVAISSQIYEGAEPSSNGKMINSDCSPEDRFQVEEDIPSLNDATNALHEALIVTQPDAKIRYNLNGTQTCSMGRHVDAGMPFAVKTLDNLAATKLFQNADYFSEKQIAAIPRNGRKSGKISDGFVDKEQAAKVGEMFGRVWQAAQTGLQKSKLQILENFPEQAKRRVDSVKAEYDAKMLGVSNLGMPKNQSSAPYSLSGSKQCQPSQLNSLKKYDDTRRDTRNYLGYTSPDIENGNTNKSLLGLWSRIKKETSLEHSSLYKTDYAPTKTRVYKPNTSNFGDQKDMLLDFSLGLDSDYDEEVDSCEKEQILIANSSICNENDRNAKATADDRSFSKEITVQQHLLADIPNANSEILSSKTAIAEGTTKADYGRLSNPTIEENITIKAESADAISTYITDSKQLYSENTCQQNDETTMPLFAHSSLKCEMTVESKPFIDNSFEN</sequence>